<keyword evidence="3" id="KW-1185">Reference proteome</keyword>
<gene>
    <name evidence="2" type="ORF">JDV76_11710</name>
</gene>
<dbReference type="SUPFAM" id="SSF47413">
    <property type="entry name" value="lambda repressor-like DNA-binding domains"/>
    <property type="match status" value="1"/>
</dbReference>
<dbReference type="EMBL" id="JAEIOT010000016">
    <property type="protein sequence ID" value="MBI9001618.1"/>
    <property type="molecule type" value="Genomic_DNA"/>
</dbReference>
<dbReference type="Pfam" id="PF08667">
    <property type="entry name" value="BetR"/>
    <property type="match status" value="1"/>
</dbReference>
<dbReference type="InterPro" id="IPR013975">
    <property type="entry name" value="Tscrpt_reg_BetR_N"/>
</dbReference>
<accession>A0ABS0VXV7</accession>
<dbReference type="Proteomes" id="UP000625574">
    <property type="component" value="Unassembled WGS sequence"/>
</dbReference>
<evidence type="ECO:0000259" key="1">
    <source>
        <dbReference type="PROSITE" id="PS50943"/>
    </source>
</evidence>
<sequence length="85" mass="9625">MGIKVHELLFLTRRTKRELAEALGVTPATAGRKVRGEITWSLDDLYVVADFFKIPLEDLLPRRVQLPDSENAKTPSPERGGFCTW</sequence>
<reference evidence="2 3" key="1">
    <citation type="submission" date="2020-12" db="EMBL/GenBank/DDBJ databases">
        <title>Genome public.</title>
        <authorList>
            <person name="Sun Q."/>
        </authorList>
    </citation>
    <scope>NUCLEOTIDE SEQUENCE [LARGE SCALE GENOMIC DNA]</scope>
    <source>
        <strain evidence="2 3">CCM 8864</strain>
    </source>
</reference>
<dbReference type="InterPro" id="IPR010982">
    <property type="entry name" value="Lambda_DNA-bd_dom_sf"/>
</dbReference>
<evidence type="ECO:0000313" key="2">
    <source>
        <dbReference type="EMBL" id="MBI9001618.1"/>
    </source>
</evidence>
<comment type="caution">
    <text evidence="2">The sequence shown here is derived from an EMBL/GenBank/DDBJ whole genome shotgun (WGS) entry which is preliminary data.</text>
</comment>
<proteinExistence type="predicted"/>
<feature type="domain" description="HTH cro/C1-type" evidence="1">
    <location>
        <begin position="15"/>
        <end position="59"/>
    </location>
</feature>
<organism evidence="2 3">
    <name type="scientific">Corynebacterium marambiense</name>
    <dbReference type="NCBI Taxonomy" id="2765364"/>
    <lineage>
        <taxon>Bacteria</taxon>
        <taxon>Bacillati</taxon>
        <taxon>Actinomycetota</taxon>
        <taxon>Actinomycetes</taxon>
        <taxon>Mycobacteriales</taxon>
        <taxon>Corynebacteriaceae</taxon>
        <taxon>Corynebacterium</taxon>
    </lineage>
</organism>
<evidence type="ECO:0000313" key="3">
    <source>
        <dbReference type="Proteomes" id="UP000625574"/>
    </source>
</evidence>
<dbReference type="Gene3D" id="1.10.260.40">
    <property type="entry name" value="lambda repressor-like DNA-binding domains"/>
    <property type="match status" value="1"/>
</dbReference>
<dbReference type="PROSITE" id="PS50943">
    <property type="entry name" value="HTH_CROC1"/>
    <property type="match status" value="1"/>
</dbReference>
<name>A0ABS0VXV7_9CORY</name>
<dbReference type="InterPro" id="IPR001387">
    <property type="entry name" value="Cro/C1-type_HTH"/>
</dbReference>
<dbReference type="CDD" id="cd00093">
    <property type="entry name" value="HTH_XRE"/>
    <property type="match status" value="1"/>
</dbReference>
<protein>
    <submittedName>
        <fullName evidence="2">Helix-turn-helix transcriptional regulator</fullName>
    </submittedName>
</protein>